<organism evidence="1 2">
    <name type="scientific">Legionella santicrucis</name>
    <dbReference type="NCBI Taxonomy" id="45074"/>
    <lineage>
        <taxon>Bacteria</taxon>
        <taxon>Pseudomonadati</taxon>
        <taxon>Pseudomonadota</taxon>
        <taxon>Gammaproteobacteria</taxon>
        <taxon>Legionellales</taxon>
        <taxon>Legionellaceae</taxon>
        <taxon>Legionella</taxon>
    </lineage>
</organism>
<keyword evidence="2" id="KW-1185">Reference proteome</keyword>
<name>A0A0W0Y918_9GAMM</name>
<dbReference type="EMBL" id="LNYU01000091">
    <property type="protein sequence ID" value="KTD53431.1"/>
    <property type="molecule type" value="Genomic_DNA"/>
</dbReference>
<evidence type="ECO:0000313" key="2">
    <source>
        <dbReference type="Proteomes" id="UP000054703"/>
    </source>
</evidence>
<comment type="caution">
    <text evidence="1">The sequence shown here is derived from an EMBL/GenBank/DDBJ whole genome shotgun (WGS) entry which is preliminary data.</text>
</comment>
<gene>
    <name evidence="1" type="ORF">Lsan_3841</name>
</gene>
<protein>
    <submittedName>
        <fullName evidence="1">Uncharacterized protein</fullName>
    </submittedName>
</protein>
<accession>A0A0W0Y918</accession>
<dbReference type="PATRIC" id="fig|45074.5.peg.4125"/>
<dbReference type="OrthoDB" id="5651381at2"/>
<dbReference type="AlphaFoldDB" id="A0A0W0Y918"/>
<dbReference type="RefSeq" id="WP_058515727.1">
    <property type="nucleotide sequence ID" value="NZ_CAAAIH010000001.1"/>
</dbReference>
<proteinExistence type="predicted"/>
<reference evidence="1 2" key="1">
    <citation type="submission" date="2015-11" db="EMBL/GenBank/DDBJ databases">
        <title>Genomic analysis of 38 Legionella species identifies large and diverse effector repertoires.</title>
        <authorList>
            <person name="Burstein D."/>
            <person name="Amaro F."/>
            <person name="Zusman T."/>
            <person name="Lifshitz Z."/>
            <person name="Cohen O."/>
            <person name="Gilbert J.A."/>
            <person name="Pupko T."/>
            <person name="Shuman H.A."/>
            <person name="Segal G."/>
        </authorList>
    </citation>
    <scope>NUCLEOTIDE SEQUENCE [LARGE SCALE GENOMIC DNA]</scope>
    <source>
        <strain evidence="1 2">SC-63-C7</strain>
    </source>
</reference>
<evidence type="ECO:0000313" key="1">
    <source>
        <dbReference type="EMBL" id="KTD53431.1"/>
    </source>
</evidence>
<sequence>MDDPFSALKTALESAFHSVPTRNGKYTYPEIQHLKEACVNYNMGQKVTFIHLVKAIGAALPHFEKLRVNFEAVKTSLDLMAAAHQMPRVNWDKFLPHSKTSSRFPFNALAVKQQDAELIPWLNIQSGKVFTQFASSEQTLILIAHREHLGFSQKLRAHLEKDPGFLSRLIMKSESDFIKIANTRLILYLTDEQIASAIIKYLPNLLQECPNTFMQVEQLVDKINEILSNGRSISTLLRNAEAKSILEGSEFFRIYQTDEYKNRQQPPILTAEEDHLKPKL</sequence>
<dbReference type="Proteomes" id="UP000054703">
    <property type="component" value="Unassembled WGS sequence"/>
</dbReference>